<dbReference type="CDD" id="cd05402">
    <property type="entry name" value="NT_PAP_TUTase"/>
    <property type="match status" value="1"/>
</dbReference>
<evidence type="ECO:0000256" key="9">
    <source>
        <dbReference type="ARBA" id="ARBA00022741"/>
    </source>
</evidence>
<dbReference type="InterPro" id="IPR007012">
    <property type="entry name" value="PolA_pol_cen_dom"/>
</dbReference>
<keyword evidence="11" id="KW-0460">Magnesium</keyword>
<accession>A0AA88W3C9</accession>
<evidence type="ECO:0000256" key="8">
    <source>
        <dbReference type="ARBA" id="ARBA00022723"/>
    </source>
</evidence>
<organism evidence="16 17">
    <name type="scientific">Escallonia herrerae</name>
    <dbReference type="NCBI Taxonomy" id="1293975"/>
    <lineage>
        <taxon>Eukaryota</taxon>
        <taxon>Viridiplantae</taxon>
        <taxon>Streptophyta</taxon>
        <taxon>Embryophyta</taxon>
        <taxon>Tracheophyta</taxon>
        <taxon>Spermatophyta</taxon>
        <taxon>Magnoliopsida</taxon>
        <taxon>eudicotyledons</taxon>
        <taxon>Gunneridae</taxon>
        <taxon>Pentapetalae</taxon>
        <taxon>asterids</taxon>
        <taxon>campanulids</taxon>
        <taxon>Escalloniales</taxon>
        <taxon>Escalloniaceae</taxon>
        <taxon>Escallonia</taxon>
    </lineage>
</organism>
<keyword evidence="13" id="KW-0472">Membrane</keyword>
<sequence length="507" mass="57449">MDARRSLSLLQYMVDEGLVPSPEEEIKRKNVIDKLKQIVMLWIKRVAQRRLQKSYVRDAAATILTFGSYGLGDFTAIGDSSILVNKVLAYDYSSLPNPGLKTVHSSESDIDALCVGPYFATLAEDFFVVLRNMLASRPEISEIICIKDAKVPLMRFKFDGISVDLPYAQLQVESVPENVDVLNPFFLENIDETSWKSLSGIFQSVLRCIKLWARRRGVYGNLLGFFGGVHLAILVAFVCQSYPNASLNVLVSIFFMTFASWPWPTPVTLRNGLMPPTIPTETRSLMPIQLPCFPREYCHSNISRSTFRRIRAEFCHGHALTKDSWKHDFEWSSLFESFPYSKNYTWFVKICLLASDQDGLGDWVGWVKSRFRRLIVRLEEVQGFCDPNPTEYVDADVARPNIVYYWALQPGRSDFTNVDSVKEEFMKDICNGYQGPAGDMTLSIVQAPQLPKSAESDNGSGKGREACRRVIDGTNEQIPVYLKHLPPYFMQFLATNQNPQYPSAGPV</sequence>
<dbReference type="GO" id="GO:1990817">
    <property type="term" value="F:poly(A) RNA polymerase activity"/>
    <property type="evidence" value="ECO:0007669"/>
    <property type="project" value="UniProtKB-EC"/>
</dbReference>
<dbReference type="EMBL" id="JAVXUP010000927">
    <property type="protein sequence ID" value="KAK3018608.1"/>
    <property type="molecule type" value="Genomic_DNA"/>
</dbReference>
<evidence type="ECO:0000256" key="11">
    <source>
        <dbReference type="ARBA" id="ARBA00022842"/>
    </source>
</evidence>
<name>A0AA88W3C9_9ASTE</name>
<keyword evidence="17" id="KW-1185">Reference proteome</keyword>
<dbReference type="SUPFAM" id="SSF55003">
    <property type="entry name" value="PAP/Archaeal CCA-adding enzyme, C-terminal domain"/>
    <property type="match status" value="1"/>
</dbReference>
<evidence type="ECO:0000256" key="12">
    <source>
        <dbReference type="ARBA" id="ARBA00023242"/>
    </source>
</evidence>
<dbReference type="Pfam" id="PF04928">
    <property type="entry name" value="PAP_central"/>
    <property type="match status" value="1"/>
</dbReference>
<dbReference type="EC" id="2.7.7.19" evidence="5"/>
<comment type="cofactor">
    <cofactor evidence="2">
        <name>Mg(2+)</name>
        <dbReference type="ChEBI" id="CHEBI:18420"/>
    </cofactor>
</comment>
<keyword evidence="13" id="KW-1133">Transmembrane helix</keyword>
<dbReference type="InterPro" id="IPR048840">
    <property type="entry name" value="PolA_pol_NTPase"/>
</dbReference>
<dbReference type="SUPFAM" id="SSF81301">
    <property type="entry name" value="Nucleotidyltransferase"/>
    <property type="match status" value="2"/>
</dbReference>
<feature type="transmembrane region" description="Helical" evidence="13">
    <location>
        <begin position="218"/>
        <end position="239"/>
    </location>
</feature>
<evidence type="ECO:0000256" key="2">
    <source>
        <dbReference type="ARBA" id="ARBA00001946"/>
    </source>
</evidence>
<evidence type="ECO:0000259" key="15">
    <source>
        <dbReference type="Pfam" id="PF20750"/>
    </source>
</evidence>
<evidence type="ECO:0000256" key="5">
    <source>
        <dbReference type="ARBA" id="ARBA00012388"/>
    </source>
</evidence>
<keyword evidence="7" id="KW-0808">Transferase</keyword>
<dbReference type="AlphaFoldDB" id="A0AA88W3C9"/>
<protein>
    <recommendedName>
        <fullName evidence="5">polynucleotide adenylyltransferase</fullName>
        <ecNumber evidence="5">2.7.7.19</ecNumber>
    </recommendedName>
</protein>
<dbReference type="InterPro" id="IPR043519">
    <property type="entry name" value="NT_sf"/>
</dbReference>
<evidence type="ECO:0000256" key="6">
    <source>
        <dbReference type="ARBA" id="ARBA00022664"/>
    </source>
</evidence>
<evidence type="ECO:0000256" key="3">
    <source>
        <dbReference type="ARBA" id="ARBA00004123"/>
    </source>
</evidence>
<dbReference type="GO" id="GO:0005634">
    <property type="term" value="C:nucleus"/>
    <property type="evidence" value="ECO:0007669"/>
    <property type="project" value="UniProtKB-SubCell"/>
</dbReference>
<dbReference type="FunFam" id="3.30.70.590:FF:000005">
    <property type="entry name" value="Nuclear poly(A) polymerase 3"/>
    <property type="match status" value="1"/>
</dbReference>
<dbReference type="InterPro" id="IPR011068">
    <property type="entry name" value="NuclTrfase_I-like_C"/>
</dbReference>
<feature type="domain" description="Poly(A) polymerase central" evidence="14">
    <location>
        <begin position="202"/>
        <end position="336"/>
    </location>
</feature>
<comment type="cofactor">
    <cofactor evidence="1">
        <name>Mn(2+)</name>
        <dbReference type="ChEBI" id="CHEBI:29035"/>
    </cofactor>
</comment>
<comment type="subcellular location">
    <subcellularLocation>
        <location evidence="3">Nucleus</location>
    </subcellularLocation>
</comment>
<dbReference type="SUPFAM" id="SSF81631">
    <property type="entry name" value="PAP/OAS1 substrate-binding domain"/>
    <property type="match status" value="1"/>
</dbReference>
<keyword evidence="10" id="KW-0067">ATP-binding</keyword>
<comment type="similarity">
    <text evidence="4">Belongs to the poly(A) polymerase family.</text>
</comment>
<evidence type="ECO:0000313" key="16">
    <source>
        <dbReference type="EMBL" id="KAK3018608.1"/>
    </source>
</evidence>
<gene>
    <name evidence="16" type="ORF">RJ639_004940</name>
</gene>
<feature type="transmembrane region" description="Helical" evidence="13">
    <location>
        <begin position="245"/>
        <end position="264"/>
    </location>
</feature>
<dbReference type="Pfam" id="PF20750">
    <property type="entry name" value="PAP_NTPase"/>
    <property type="match status" value="2"/>
</dbReference>
<keyword evidence="12" id="KW-0539">Nucleus</keyword>
<reference evidence="16" key="1">
    <citation type="submission" date="2022-12" db="EMBL/GenBank/DDBJ databases">
        <title>Draft genome assemblies for two species of Escallonia (Escalloniales).</title>
        <authorList>
            <person name="Chanderbali A."/>
            <person name="Dervinis C."/>
            <person name="Anghel I."/>
            <person name="Soltis D."/>
            <person name="Soltis P."/>
            <person name="Zapata F."/>
        </authorList>
    </citation>
    <scope>NUCLEOTIDE SEQUENCE</scope>
    <source>
        <strain evidence="16">UCBG64.0493</strain>
        <tissue evidence="16">Leaf</tissue>
    </source>
</reference>
<keyword evidence="9" id="KW-0547">Nucleotide-binding</keyword>
<dbReference type="Gene3D" id="1.10.1410.10">
    <property type="match status" value="1"/>
</dbReference>
<dbReference type="GO" id="GO:0006397">
    <property type="term" value="P:mRNA processing"/>
    <property type="evidence" value="ECO:0007669"/>
    <property type="project" value="UniProtKB-KW"/>
</dbReference>
<evidence type="ECO:0000256" key="1">
    <source>
        <dbReference type="ARBA" id="ARBA00001936"/>
    </source>
</evidence>
<comment type="caution">
    <text evidence="16">The sequence shown here is derived from an EMBL/GenBank/DDBJ whole genome shotgun (WGS) entry which is preliminary data.</text>
</comment>
<evidence type="ECO:0000256" key="13">
    <source>
        <dbReference type="SAM" id="Phobius"/>
    </source>
</evidence>
<keyword evidence="6" id="KW-0507">mRNA processing</keyword>
<dbReference type="PANTHER" id="PTHR10682">
    <property type="entry name" value="POLY A POLYMERASE"/>
    <property type="match status" value="1"/>
</dbReference>
<dbReference type="Gene3D" id="3.30.460.10">
    <property type="entry name" value="Beta Polymerase, domain 2"/>
    <property type="match status" value="1"/>
</dbReference>
<evidence type="ECO:0000313" key="17">
    <source>
        <dbReference type="Proteomes" id="UP001188597"/>
    </source>
</evidence>
<dbReference type="GO" id="GO:0003723">
    <property type="term" value="F:RNA binding"/>
    <property type="evidence" value="ECO:0007669"/>
    <property type="project" value="InterPro"/>
</dbReference>
<evidence type="ECO:0000259" key="14">
    <source>
        <dbReference type="Pfam" id="PF04928"/>
    </source>
</evidence>
<feature type="domain" description="Poly(A) polymerase nucleotidyltransferase" evidence="15">
    <location>
        <begin position="2"/>
        <end position="84"/>
    </location>
</feature>
<proteinExistence type="inferred from homology"/>
<evidence type="ECO:0000256" key="7">
    <source>
        <dbReference type="ARBA" id="ARBA00022679"/>
    </source>
</evidence>
<evidence type="ECO:0000256" key="4">
    <source>
        <dbReference type="ARBA" id="ARBA00010912"/>
    </source>
</evidence>
<dbReference type="Gene3D" id="3.30.70.590">
    <property type="entry name" value="Poly(A) polymerase predicted RNA binding domain"/>
    <property type="match status" value="1"/>
</dbReference>
<dbReference type="PANTHER" id="PTHR10682:SF33">
    <property type="entry name" value="NUCLEAR POLY(A) POLYMERASE 3"/>
    <property type="match status" value="1"/>
</dbReference>
<dbReference type="GO" id="GO:0005524">
    <property type="term" value="F:ATP binding"/>
    <property type="evidence" value="ECO:0007669"/>
    <property type="project" value="UniProtKB-KW"/>
</dbReference>
<feature type="domain" description="Poly(A) polymerase nucleotidyltransferase" evidence="15">
    <location>
        <begin position="102"/>
        <end position="201"/>
    </location>
</feature>
<dbReference type="GO" id="GO:0031123">
    <property type="term" value="P:RNA 3'-end processing"/>
    <property type="evidence" value="ECO:0007669"/>
    <property type="project" value="InterPro"/>
</dbReference>
<dbReference type="Proteomes" id="UP001188597">
    <property type="component" value="Unassembled WGS sequence"/>
</dbReference>
<dbReference type="GO" id="GO:0046872">
    <property type="term" value="F:metal ion binding"/>
    <property type="evidence" value="ECO:0007669"/>
    <property type="project" value="UniProtKB-KW"/>
</dbReference>
<keyword evidence="13" id="KW-0812">Transmembrane</keyword>
<evidence type="ECO:0000256" key="10">
    <source>
        <dbReference type="ARBA" id="ARBA00022840"/>
    </source>
</evidence>
<keyword evidence="8" id="KW-0479">Metal-binding</keyword>